<name>X0UMI0_9ZZZZ</name>
<reference evidence="1" key="1">
    <citation type="journal article" date="2014" name="Front. Microbiol.">
        <title>High frequency of phylogenetically diverse reductive dehalogenase-homologous genes in deep subseafloor sedimentary metagenomes.</title>
        <authorList>
            <person name="Kawai M."/>
            <person name="Futagami T."/>
            <person name="Toyoda A."/>
            <person name="Takaki Y."/>
            <person name="Nishi S."/>
            <person name="Hori S."/>
            <person name="Arai W."/>
            <person name="Tsubouchi T."/>
            <person name="Morono Y."/>
            <person name="Uchiyama I."/>
            <person name="Ito T."/>
            <person name="Fujiyama A."/>
            <person name="Inagaki F."/>
            <person name="Takami H."/>
        </authorList>
    </citation>
    <scope>NUCLEOTIDE SEQUENCE</scope>
    <source>
        <strain evidence="1">Expedition CK06-06</strain>
    </source>
</reference>
<protein>
    <submittedName>
        <fullName evidence="1">Uncharacterized protein</fullName>
    </submittedName>
</protein>
<dbReference type="AlphaFoldDB" id="X0UMI0"/>
<dbReference type="EMBL" id="BARS01027007">
    <property type="protein sequence ID" value="GAG06949.1"/>
    <property type="molecule type" value="Genomic_DNA"/>
</dbReference>
<comment type="caution">
    <text evidence="1">The sequence shown here is derived from an EMBL/GenBank/DDBJ whole genome shotgun (WGS) entry which is preliminary data.</text>
</comment>
<proteinExistence type="predicted"/>
<evidence type="ECO:0000313" key="1">
    <source>
        <dbReference type="EMBL" id="GAG06949.1"/>
    </source>
</evidence>
<organism evidence="1">
    <name type="scientific">marine sediment metagenome</name>
    <dbReference type="NCBI Taxonomy" id="412755"/>
    <lineage>
        <taxon>unclassified sequences</taxon>
        <taxon>metagenomes</taxon>
        <taxon>ecological metagenomes</taxon>
    </lineage>
</organism>
<accession>X0UMI0</accession>
<feature type="non-terminal residue" evidence="1">
    <location>
        <position position="1"/>
    </location>
</feature>
<sequence>LGTIRKHITALEAKAPGLLTAYRELGRQTVPIALAKGRIDDPRAEELLELLTKTD</sequence>
<gene>
    <name evidence="1" type="ORF">S01H1_42461</name>
</gene>